<feature type="region of interest" description="Disordered" evidence="5">
    <location>
        <begin position="433"/>
        <end position="469"/>
    </location>
</feature>
<feature type="compositionally biased region" description="Low complexity" evidence="5">
    <location>
        <begin position="443"/>
        <end position="461"/>
    </location>
</feature>
<feature type="transmembrane region" description="Helical" evidence="6">
    <location>
        <begin position="251"/>
        <end position="271"/>
    </location>
</feature>
<evidence type="ECO:0000256" key="1">
    <source>
        <dbReference type="ARBA" id="ARBA00004127"/>
    </source>
</evidence>
<organism evidence="8 9">
    <name type="scientific">Streptomyces albiaxialis</name>
    <dbReference type="NCBI Taxonomy" id="329523"/>
    <lineage>
        <taxon>Bacteria</taxon>
        <taxon>Bacillati</taxon>
        <taxon>Actinomycetota</taxon>
        <taxon>Actinomycetes</taxon>
        <taxon>Kitasatosporales</taxon>
        <taxon>Streptomycetaceae</taxon>
        <taxon>Streptomyces</taxon>
    </lineage>
</organism>
<reference evidence="8 9" key="1">
    <citation type="journal article" date="2019" name="Int. J. Syst. Evol. Microbiol.">
        <title>The Global Catalogue of Microorganisms (GCM) 10K type strain sequencing project: providing services to taxonomists for standard genome sequencing and annotation.</title>
        <authorList>
            <consortium name="The Broad Institute Genomics Platform"/>
            <consortium name="The Broad Institute Genome Sequencing Center for Infectious Disease"/>
            <person name="Wu L."/>
            <person name="Ma J."/>
        </authorList>
    </citation>
    <scope>NUCLEOTIDE SEQUENCE [LARGE SCALE GENOMIC DNA]</scope>
    <source>
        <strain evidence="8 9">JCM 15478</strain>
    </source>
</reference>
<feature type="region of interest" description="Disordered" evidence="5">
    <location>
        <begin position="1"/>
        <end position="48"/>
    </location>
</feature>
<feature type="transmembrane region" description="Helical" evidence="6">
    <location>
        <begin position="221"/>
        <end position="245"/>
    </location>
</feature>
<evidence type="ECO:0000256" key="2">
    <source>
        <dbReference type="ARBA" id="ARBA00022692"/>
    </source>
</evidence>
<dbReference type="EMBL" id="BAAAPE010000012">
    <property type="protein sequence ID" value="GAA2085390.1"/>
    <property type="molecule type" value="Genomic_DNA"/>
</dbReference>
<comment type="caution">
    <text evidence="8">The sequence shown here is derived from an EMBL/GenBank/DDBJ whole genome shotgun (WGS) entry which is preliminary data.</text>
</comment>
<feature type="domain" description="HTTM-like" evidence="7">
    <location>
        <begin position="75"/>
        <end position="417"/>
    </location>
</feature>
<protein>
    <submittedName>
        <fullName evidence="8">HTTM domain-containing protein</fullName>
    </submittedName>
</protein>
<feature type="transmembrane region" description="Helical" evidence="6">
    <location>
        <begin position="346"/>
        <end position="368"/>
    </location>
</feature>
<dbReference type="PANTHER" id="PTHR39535">
    <property type="entry name" value="SPORULATION-DELAYING PROTEIN SDPB"/>
    <property type="match status" value="1"/>
</dbReference>
<keyword evidence="2 6" id="KW-0812">Transmembrane</keyword>
<evidence type="ECO:0000313" key="8">
    <source>
        <dbReference type="EMBL" id="GAA2085390.1"/>
    </source>
</evidence>
<keyword evidence="9" id="KW-1185">Reference proteome</keyword>
<accession>A0ABN2W708</accession>
<feature type="transmembrane region" description="Helical" evidence="6">
    <location>
        <begin position="380"/>
        <end position="398"/>
    </location>
</feature>
<dbReference type="Proteomes" id="UP001500016">
    <property type="component" value="Unassembled WGS sequence"/>
</dbReference>
<evidence type="ECO:0000259" key="7">
    <source>
        <dbReference type="SMART" id="SM00752"/>
    </source>
</evidence>
<feature type="compositionally biased region" description="Basic and acidic residues" evidence="5">
    <location>
        <begin position="1"/>
        <end position="16"/>
    </location>
</feature>
<keyword evidence="4 6" id="KW-0472">Membrane</keyword>
<dbReference type="SMART" id="SM00752">
    <property type="entry name" value="HTTM"/>
    <property type="match status" value="1"/>
</dbReference>
<feature type="transmembrane region" description="Helical" evidence="6">
    <location>
        <begin position="292"/>
        <end position="315"/>
    </location>
</feature>
<keyword evidence="3 6" id="KW-1133">Transmembrane helix</keyword>
<dbReference type="PANTHER" id="PTHR39535:SF2">
    <property type="entry name" value="HTTM DOMAIN-CONTAINING PROTEIN"/>
    <property type="match status" value="1"/>
</dbReference>
<sequence>MTDHETAPRPEPRPEPESGPGTGPRPESGSGSGPRPEPGPWPRLDPGTPSAVGALASWRVRGERTLSRALTQVTTRALGPYQTAIVRIGFSATWLFFLLREWTHRSELYGPDGPWSWGLADRLIDSNHAFTVLMWSDGEGWFQFVYLLALASSLALLLGWHTRTASVLFMVGVLSLQNRSVFMGDGGDNVIHLMALYLVLTRCGQVWSLDARRAARAPGKSSTAGTVLWIVLGVTLATCTLTAGFSLGWGLFFWGLWIAYGLWGAVERAAAGEGAGRGLRETRTVLDMFANLAHNGALLVIMVEVCLIYSTAGWFKIQGSRWQDGTAVYYPMHLDYFAPWPELNEVLAGSGVMIFLITYGTVFVQVAFPFTLFNRRAKNVLLALMIIEHLSIAVLLGLPFFSMAMIAADAVFLPTVFLVWAGRRAAAVARGAVPRRPGGRGAPEGAAGEGAPAPEPAEGAASTVPAARH</sequence>
<name>A0ABN2W708_9ACTN</name>
<feature type="transmembrane region" description="Helical" evidence="6">
    <location>
        <begin position="404"/>
        <end position="421"/>
    </location>
</feature>
<feature type="transmembrane region" description="Helical" evidence="6">
    <location>
        <begin position="141"/>
        <end position="160"/>
    </location>
</feature>
<comment type="subcellular location">
    <subcellularLocation>
        <location evidence="1">Endomembrane system</location>
        <topology evidence="1">Multi-pass membrane protein</topology>
    </subcellularLocation>
</comment>
<evidence type="ECO:0000313" key="9">
    <source>
        <dbReference type="Proteomes" id="UP001500016"/>
    </source>
</evidence>
<gene>
    <name evidence="8" type="ORF">GCM10009801_47070</name>
</gene>
<dbReference type="InterPro" id="IPR052964">
    <property type="entry name" value="Sporulation_signal_mat"/>
</dbReference>
<dbReference type="RefSeq" id="WP_425578247.1">
    <property type="nucleotide sequence ID" value="NZ_BAAAPE010000012.1"/>
</dbReference>
<evidence type="ECO:0000256" key="5">
    <source>
        <dbReference type="SAM" id="MobiDB-lite"/>
    </source>
</evidence>
<dbReference type="InterPro" id="IPR011020">
    <property type="entry name" value="HTTM-like"/>
</dbReference>
<evidence type="ECO:0000256" key="6">
    <source>
        <dbReference type="SAM" id="Phobius"/>
    </source>
</evidence>
<proteinExistence type="predicted"/>
<evidence type="ECO:0000256" key="3">
    <source>
        <dbReference type="ARBA" id="ARBA00022989"/>
    </source>
</evidence>
<feature type="transmembrane region" description="Helical" evidence="6">
    <location>
        <begin position="78"/>
        <end position="99"/>
    </location>
</feature>
<evidence type="ECO:0000256" key="4">
    <source>
        <dbReference type="ARBA" id="ARBA00023136"/>
    </source>
</evidence>